<dbReference type="InterPro" id="IPR021834">
    <property type="entry name" value="DUF3426"/>
</dbReference>
<reference evidence="2 3" key="1">
    <citation type="submission" date="2017-04" db="EMBL/GenBank/DDBJ databases">
        <title>Unexpected and diverse lifestyles within the genus Limnohabitans.</title>
        <authorList>
            <person name="Kasalicky V."/>
            <person name="Mehrshad M."/>
            <person name="Andrei S.-A."/>
            <person name="Salcher M."/>
            <person name="Kratochvilova H."/>
            <person name="Simek K."/>
            <person name="Ghai R."/>
        </authorList>
    </citation>
    <scope>NUCLEOTIDE SEQUENCE [LARGE SCALE GENOMIC DNA]</scope>
    <source>
        <strain evidence="2 3">MWH-C5</strain>
    </source>
</reference>
<evidence type="ECO:0000259" key="1">
    <source>
        <dbReference type="Pfam" id="PF13719"/>
    </source>
</evidence>
<gene>
    <name evidence="2" type="ORF">B9Z44_09455</name>
</gene>
<dbReference type="NCBIfam" id="TIGR02098">
    <property type="entry name" value="MJ0042_CXXC"/>
    <property type="match status" value="1"/>
</dbReference>
<dbReference type="Pfam" id="PF11906">
    <property type="entry name" value="DUF3426"/>
    <property type="match status" value="1"/>
</dbReference>
<dbReference type="InterPro" id="IPR011723">
    <property type="entry name" value="Znf/thioredoxin_put"/>
</dbReference>
<keyword evidence="3" id="KW-1185">Reference proteome</keyword>
<proteinExistence type="predicted"/>
<dbReference type="Proteomes" id="UP000251341">
    <property type="component" value="Unassembled WGS sequence"/>
</dbReference>
<comment type="caution">
    <text evidence="2">The sequence shown here is derived from an EMBL/GenBank/DDBJ whole genome shotgun (WGS) entry which is preliminary data.</text>
</comment>
<dbReference type="EMBL" id="NESP01000001">
    <property type="protein sequence ID" value="PUE60813.1"/>
    <property type="molecule type" value="Genomic_DNA"/>
</dbReference>
<sequence length="240" mass="26386">MQITHCPQCETAFKVSPQQLELAKGWVRCGRCSHVFEAALHFETPPDIPVAPLPNAEAPSLFRAAMSPAVVANEVKPSVQAAQADDTDAALPLKWVISAGVLVLALLMQLLVAQRNWLAAEEPALRPLLSAMCACEVTWPREPDAVLIESSSFTENPDGGYIVQLRLKNTQHHAVAMPALELSLTDLQDQVLVRRVFTADELSAKDHVQALRDVRSTLNFDLDDKVSKRITGFRALVFYP</sequence>
<dbReference type="AlphaFoldDB" id="A0A315ESR5"/>
<evidence type="ECO:0000313" key="3">
    <source>
        <dbReference type="Proteomes" id="UP000251341"/>
    </source>
</evidence>
<organism evidence="2 3">
    <name type="scientific">Limnohabitans curvus</name>
    <dbReference type="NCBI Taxonomy" id="323423"/>
    <lineage>
        <taxon>Bacteria</taxon>
        <taxon>Pseudomonadati</taxon>
        <taxon>Pseudomonadota</taxon>
        <taxon>Betaproteobacteria</taxon>
        <taxon>Burkholderiales</taxon>
        <taxon>Comamonadaceae</taxon>
        <taxon>Limnohabitans</taxon>
    </lineage>
</organism>
<protein>
    <recommendedName>
        <fullName evidence="1">Zinc finger/thioredoxin putative domain-containing protein</fullName>
    </recommendedName>
</protein>
<dbReference type="RefSeq" id="WP_108402878.1">
    <property type="nucleotide sequence ID" value="NZ_NESP01000001.1"/>
</dbReference>
<feature type="domain" description="Zinc finger/thioredoxin putative" evidence="1">
    <location>
        <begin position="3"/>
        <end position="38"/>
    </location>
</feature>
<accession>A0A315ESR5</accession>
<dbReference type="Pfam" id="PF13719">
    <property type="entry name" value="Zn_ribbon_5"/>
    <property type="match status" value="1"/>
</dbReference>
<name>A0A315ESR5_9BURK</name>
<evidence type="ECO:0000313" key="2">
    <source>
        <dbReference type="EMBL" id="PUE60813.1"/>
    </source>
</evidence>